<evidence type="ECO:0000313" key="2">
    <source>
        <dbReference type="EMBL" id="KAF0751598.1"/>
    </source>
</evidence>
<keyword evidence="3" id="KW-1185">Reference proteome</keyword>
<name>A0A6G0Y959_APHCR</name>
<reference evidence="2 3" key="1">
    <citation type="submission" date="2019-08" db="EMBL/GenBank/DDBJ databases">
        <title>Whole genome of Aphis craccivora.</title>
        <authorList>
            <person name="Voronova N.V."/>
            <person name="Shulinski R.S."/>
            <person name="Bandarenka Y.V."/>
            <person name="Zhorov D.G."/>
            <person name="Warner D."/>
        </authorList>
    </citation>
    <scope>NUCLEOTIDE SEQUENCE [LARGE SCALE GENOMIC DNA]</scope>
    <source>
        <strain evidence="2">180601</strain>
        <tissue evidence="2">Whole Body</tissue>
    </source>
</reference>
<organism evidence="2 3">
    <name type="scientific">Aphis craccivora</name>
    <name type="common">Cowpea aphid</name>
    <dbReference type="NCBI Taxonomy" id="307492"/>
    <lineage>
        <taxon>Eukaryota</taxon>
        <taxon>Metazoa</taxon>
        <taxon>Ecdysozoa</taxon>
        <taxon>Arthropoda</taxon>
        <taxon>Hexapoda</taxon>
        <taxon>Insecta</taxon>
        <taxon>Pterygota</taxon>
        <taxon>Neoptera</taxon>
        <taxon>Paraneoptera</taxon>
        <taxon>Hemiptera</taxon>
        <taxon>Sternorrhyncha</taxon>
        <taxon>Aphidomorpha</taxon>
        <taxon>Aphidoidea</taxon>
        <taxon>Aphididae</taxon>
        <taxon>Aphidini</taxon>
        <taxon>Aphis</taxon>
        <taxon>Aphis</taxon>
    </lineage>
</organism>
<sequence length="123" mass="14570">MWICQGLIATKHIYQRLNDPFMKLGFLFLNWTLTLLTNELWAFTKYLLSMVMNISLNVLAQGGLRLYLSFLLYILQTPFEKINPNNDEFNLIDSELYLRTDVMDLIKDPKIGANKLRLKDFYR</sequence>
<proteinExistence type="predicted"/>
<feature type="non-terminal residue" evidence="2">
    <location>
        <position position="123"/>
    </location>
</feature>
<evidence type="ECO:0000256" key="1">
    <source>
        <dbReference type="SAM" id="Phobius"/>
    </source>
</evidence>
<dbReference type="Proteomes" id="UP000478052">
    <property type="component" value="Unassembled WGS sequence"/>
</dbReference>
<accession>A0A6G0Y959</accession>
<feature type="transmembrane region" description="Helical" evidence="1">
    <location>
        <begin position="21"/>
        <end position="42"/>
    </location>
</feature>
<feature type="transmembrane region" description="Helical" evidence="1">
    <location>
        <begin position="54"/>
        <end position="75"/>
    </location>
</feature>
<dbReference type="EMBL" id="VUJU01005324">
    <property type="protein sequence ID" value="KAF0751598.1"/>
    <property type="molecule type" value="Genomic_DNA"/>
</dbReference>
<evidence type="ECO:0000313" key="3">
    <source>
        <dbReference type="Proteomes" id="UP000478052"/>
    </source>
</evidence>
<protein>
    <submittedName>
        <fullName evidence="2">Uncharacterized protein</fullName>
    </submittedName>
</protein>
<gene>
    <name evidence="2" type="ORF">FWK35_00019088</name>
</gene>
<comment type="caution">
    <text evidence="2">The sequence shown here is derived from an EMBL/GenBank/DDBJ whole genome shotgun (WGS) entry which is preliminary data.</text>
</comment>
<keyword evidence="1" id="KW-0472">Membrane</keyword>
<keyword evidence="1" id="KW-0812">Transmembrane</keyword>
<dbReference type="AlphaFoldDB" id="A0A6G0Y959"/>
<keyword evidence="1" id="KW-1133">Transmembrane helix</keyword>